<name>A0ABP9Z7G3_9FUNG</name>
<dbReference type="Pfam" id="PF00621">
    <property type="entry name" value="RhoGEF"/>
    <property type="match status" value="1"/>
</dbReference>
<dbReference type="EMBL" id="BAABUK010000024">
    <property type="protein sequence ID" value="GAA5815034.1"/>
    <property type="molecule type" value="Genomic_DNA"/>
</dbReference>
<evidence type="ECO:0000259" key="2">
    <source>
        <dbReference type="PROSITE" id="PS50010"/>
    </source>
</evidence>
<evidence type="ECO:0000313" key="3">
    <source>
        <dbReference type="EMBL" id="GAA5815034.1"/>
    </source>
</evidence>
<accession>A0ABP9Z7G3</accession>
<feature type="region of interest" description="Disordered" evidence="1">
    <location>
        <begin position="85"/>
        <end position="117"/>
    </location>
</feature>
<dbReference type="Gene3D" id="1.20.900.10">
    <property type="entry name" value="Dbl homology (DH) domain"/>
    <property type="match status" value="1"/>
</dbReference>
<gene>
    <name evidence="3" type="ORF">MFLAVUS_008540</name>
</gene>
<dbReference type="CDD" id="cd00160">
    <property type="entry name" value="RhoGEF"/>
    <property type="match status" value="1"/>
</dbReference>
<dbReference type="PROSITE" id="PS50010">
    <property type="entry name" value="DH_2"/>
    <property type="match status" value="1"/>
</dbReference>
<dbReference type="Proteomes" id="UP001473302">
    <property type="component" value="Unassembled WGS sequence"/>
</dbReference>
<dbReference type="InterPro" id="IPR051092">
    <property type="entry name" value="FYVE_RhoGEF_PH"/>
</dbReference>
<dbReference type="InterPro" id="IPR000219">
    <property type="entry name" value="DH_dom"/>
</dbReference>
<organism evidence="3 4">
    <name type="scientific">Mucor flavus</name>
    <dbReference type="NCBI Taxonomy" id="439312"/>
    <lineage>
        <taxon>Eukaryota</taxon>
        <taxon>Fungi</taxon>
        <taxon>Fungi incertae sedis</taxon>
        <taxon>Mucoromycota</taxon>
        <taxon>Mucoromycotina</taxon>
        <taxon>Mucoromycetes</taxon>
        <taxon>Mucorales</taxon>
        <taxon>Mucorineae</taxon>
        <taxon>Mucoraceae</taxon>
        <taxon>Mucor</taxon>
    </lineage>
</organism>
<reference evidence="3 4" key="1">
    <citation type="submission" date="2024-04" db="EMBL/GenBank/DDBJ databases">
        <title>genome sequences of Mucor flavus KT1a and Helicostylum pulchrum KT1b strains isolated from the surface of a dry-aged beef.</title>
        <authorList>
            <person name="Toyotome T."/>
            <person name="Hosono M."/>
            <person name="Torimaru M."/>
            <person name="Fukuda K."/>
            <person name="Mikami N."/>
        </authorList>
    </citation>
    <scope>NUCLEOTIDE SEQUENCE [LARGE SCALE GENOMIC DNA]</scope>
    <source>
        <strain evidence="3 4">KT1a</strain>
    </source>
</reference>
<dbReference type="PANTHER" id="PTHR12673:SF159">
    <property type="entry name" value="LD03170P"/>
    <property type="match status" value="1"/>
</dbReference>
<proteinExistence type="predicted"/>
<evidence type="ECO:0000256" key="1">
    <source>
        <dbReference type="SAM" id="MobiDB-lite"/>
    </source>
</evidence>
<dbReference type="InterPro" id="IPR035899">
    <property type="entry name" value="DBL_dom_sf"/>
</dbReference>
<evidence type="ECO:0000313" key="4">
    <source>
        <dbReference type="Proteomes" id="UP001473302"/>
    </source>
</evidence>
<sequence>MPPYSYPSFEEIEAKEWASNTVETILTDITPVSFKSAFSCQYEKPKKLQIVINGDPPKKKSEYNNPLRRSFSFLEGNLFFTPNEERAQQKNARRSQSTMLPSTSSATKATCMTPTHHSSLSSRIRDTWHMDHAPHIKAELFINHKKSSKELKAIHVWKITLAQYVIQTPPSLEIKSKPYTKRSSQLSKFIMTELLTTEETYLNHLLTLYMDPLLEIAQKKSSLVNLKDIEIIFAFIPQLIILSTILVDKLKETLTLFENGSGEPRIGQAFCELEDFFDIYIAYTVNFSKSKKHLSKASSSIVYRQLVQHTMSRKETNRMLLADYMIAPIQRITRYCLLLKDLLKYSKPSNSDYVYLNKTLKCLSALAYAMNTVQ</sequence>
<dbReference type="SMART" id="SM00325">
    <property type="entry name" value="RhoGEF"/>
    <property type="match status" value="1"/>
</dbReference>
<feature type="compositionally biased region" description="Polar residues" evidence="1">
    <location>
        <begin position="94"/>
        <end position="117"/>
    </location>
</feature>
<feature type="domain" description="DH" evidence="2">
    <location>
        <begin position="186"/>
        <end position="373"/>
    </location>
</feature>
<protein>
    <recommendedName>
        <fullName evidence="2">DH domain-containing protein</fullName>
    </recommendedName>
</protein>
<keyword evidence="4" id="KW-1185">Reference proteome</keyword>
<dbReference type="PANTHER" id="PTHR12673">
    <property type="entry name" value="FACIOGENITAL DYSPLASIA PROTEIN"/>
    <property type="match status" value="1"/>
</dbReference>
<comment type="caution">
    <text evidence="3">The sequence shown here is derived from an EMBL/GenBank/DDBJ whole genome shotgun (WGS) entry which is preliminary data.</text>
</comment>
<dbReference type="SUPFAM" id="SSF48065">
    <property type="entry name" value="DBL homology domain (DH-domain)"/>
    <property type="match status" value="1"/>
</dbReference>